<proteinExistence type="predicted"/>
<comment type="caution">
    <text evidence="1">The sequence shown here is derived from an EMBL/GenBank/DDBJ whole genome shotgun (WGS) entry which is preliminary data.</text>
</comment>
<keyword evidence="2" id="KW-1185">Reference proteome</keyword>
<sequence length="284" mass="33636">MSKVTKNVFHGWEMNKRWIEDGKLHTLEDWKKVNIWGSAQASKDGIVRKANTKSKRLLWEDGYMRLGDLLSEQTGQLANWEQRMIKAGSSRALERREWITAGGRKLEMQKQPSERNLARWRCDEQAFEDTLHTFWNCPRARVTWSNVRTFVCQNLSGGWKPKCNQCILAEELPQRYRMRTEWWETLRGATMWAIWVARNAKVFSNDNWHGAKINGLLWYMFSIYLEQEWGRNTEKSTADQNEFAERWVFKGADITIDENGKLKLHRQAPWRRIDTRSEEVANPP</sequence>
<dbReference type="EMBL" id="JBJQOH010000007">
    <property type="protein sequence ID" value="KAL3678785.1"/>
    <property type="molecule type" value="Genomic_DNA"/>
</dbReference>
<dbReference type="Proteomes" id="UP001633002">
    <property type="component" value="Unassembled WGS sequence"/>
</dbReference>
<evidence type="ECO:0000313" key="2">
    <source>
        <dbReference type="Proteomes" id="UP001633002"/>
    </source>
</evidence>
<name>A0ABD3GL07_9MARC</name>
<reference evidence="1 2" key="1">
    <citation type="submission" date="2024-09" db="EMBL/GenBank/DDBJ databases">
        <title>Chromosome-scale assembly of Riccia sorocarpa.</title>
        <authorList>
            <person name="Paukszto L."/>
        </authorList>
    </citation>
    <scope>NUCLEOTIDE SEQUENCE [LARGE SCALE GENOMIC DNA]</scope>
    <source>
        <strain evidence="1">LP-2024</strain>
        <tissue evidence="1">Aerial parts of the thallus</tissue>
    </source>
</reference>
<dbReference type="AlphaFoldDB" id="A0ABD3GL07"/>
<accession>A0ABD3GL07</accession>
<evidence type="ECO:0008006" key="3">
    <source>
        <dbReference type="Google" id="ProtNLM"/>
    </source>
</evidence>
<protein>
    <recommendedName>
        <fullName evidence="3">Reverse transcriptase zinc-binding domain-containing protein</fullName>
    </recommendedName>
</protein>
<organism evidence="1 2">
    <name type="scientific">Riccia sorocarpa</name>
    <dbReference type="NCBI Taxonomy" id="122646"/>
    <lineage>
        <taxon>Eukaryota</taxon>
        <taxon>Viridiplantae</taxon>
        <taxon>Streptophyta</taxon>
        <taxon>Embryophyta</taxon>
        <taxon>Marchantiophyta</taxon>
        <taxon>Marchantiopsida</taxon>
        <taxon>Marchantiidae</taxon>
        <taxon>Marchantiales</taxon>
        <taxon>Ricciaceae</taxon>
        <taxon>Riccia</taxon>
    </lineage>
</organism>
<evidence type="ECO:0000313" key="1">
    <source>
        <dbReference type="EMBL" id="KAL3678785.1"/>
    </source>
</evidence>
<gene>
    <name evidence="1" type="ORF">R1sor_021741</name>
</gene>